<keyword evidence="4" id="KW-0325">Glycoprotein</keyword>
<keyword evidence="5 6" id="KW-0961">Cell wall biogenesis/degradation</keyword>
<dbReference type="RefSeq" id="XP_024377529.1">
    <property type="nucleotide sequence ID" value="XM_024521761.2"/>
</dbReference>
<keyword evidence="3 6" id="KW-0808">Transferase</keyword>
<protein>
    <recommendedName>
        <fullName evidence="6">Fucosyltransferase</fullName>
        <ecNumber evidence="6">2.4.1.-</ecNumber>
    </recommendedName>
</protein>
<sequence length="562" mass="63481">MKGTNAKKVVRGEWTPMGSLCYVLGVLLMLVVAVTLCSIRTPRNQSSLMERFMDFQLPLKKNLAEDVLLSSADIDCASLGSPLKSIPSDEQYHPKNTLDAEVCTSKYMQHCYWNATRKPPPPQFLQALREYEALHQRCVGNHNLTELFVAGKVPEGCKYLVWKEQDGKGNQIMSLVSAFIYSLLTKRTLLTMPSLGHVDGSLHHLLCEPFPGSSWKLPPDFPLDAMLQQTDVQWDYFHKVDNLTKNGSESYLDASSTISPSRLYITLSNYNVPDHEDRRFFCPAEQTLLSRIPWLVLKSNNYIAAGFYFLPEYRQALNQLFPDRAMFLHAGRYLLNPRNDIWGRITRFYDGYLLNADKKIGIQVRSWKPEYNPILSEHILRCATLNNILPNVTQEDTAPPTKTPPERVTVLMTGLVAQYHHDVREKYLRNANVRGDSISVLSPSSEGVQQTGDVEHDKKALADMWLLSFMDDLVSSPKSTFGYVAHGLAGITPYVFVRWGFEDYTQYNGCERSNLAGPCYIDTPHGQECPLDPPGTRIGDPNAAVPEIQHCRNQWGVGVFPG</sequence>
<evidence type="ECO:0000256" key="5">
    <source>
        <dbReference type="ARBA" id="ARBA00023316"/>
    </source>
</evidence>
<dbReference type="EnsemblPlants" id="Pp3c6_13730V3.2">
    <property type="protein sequence ID" value="Pp3c6_13730V3.2"/>
    <property type="gene ID" value="Pp3c6_13730"/>
</dbReference>
<evidence type="ECO:0000313" key="9">
    <source>
        <dbReference type="Proteomes" id="UP000006727"/>
    </source>
</evidence>
<dbReference type="Gramene" id="Pp3c6_13730V3.2">
    <property type="protein sequence ID" value="Pp3c6_13730V3.2"/>
    <property type="gene ID" value="Pp3c6_13730"/>
</dbReference>
<dbReference type="STRING" id="3218.A0A2K1KFH5"/>
<organism evidence="7">
    <name type="scientific">Physcomitrium patens</name>
    <name type="common">Spreading-leaved earth moss</name>
    <name type="synonym">Physcomitrella patens</name>
    <dbReference type="NCBI Taxonomy" id="3218"/>
    <lineage>
        <taxon>Eukaryota</taxon>
        <taxon>Viridiplantae</taxon>
        <taxon>Streptophyta</taxon>
        <taxon>Embryophyta</taxon>
        <taxon>Bryophyta</taxon>
        <taxon>Bryophytina</taxon>
        <taxon>Bryopsida</taxon>
        <taxon>Funariidae</taxon>
        <taxon>Funariales</taxon>
        <taxon>Funariaceae</taxon>
        <taxon>Physcomitrium</taxon>
    </lineage>
</organism>
<dbReference type="PANTHER" id="PTHR31889:SF74">
    <property type="entry name" value="GALACTOSIDE 2-ALPHA-L-FUCOSYLTRANSFERASE"/>
    <property type="match status" value="1"/>
</dbReference>
<dbReference type="GO" id="GO:0009969">
    <property type="term" value="P:xyloglucan biosynthetic process"/>
    <property type="evidence" value="ECO:0000318"/>
    <property type="project" value="GO_Central"/>
</dbReference>
<keyword evidence="6" id="KW-1133">Transmembrane helix</keyword>
<dbReference type="PaxDb" id="3218-PP1S177_107V6.1"/>
<dbReference type="RefSeq" id="XP_024377527.1">
    <property type="nucleotide sequence ID" value="XM_024521759.2"/>
</dbReference>
<dbReference type="PANTHER" id="PTHR31889">
    <property type="entry name" value="FUCOSYLTRANSFERASE 2-RELATED"/>
    <property type="match status" value="1"/>
</dbReference>
<evidence type="ECO:0000256" key="2">
    <source>
        <dbReference type="ARBA" id="ARBA00022676"/>
    </source>
</evidence>
<name>A0A2K1KFH5_PHYPA</name>
<evidence type="ECO:0000256" key="3">
    <source>
        <dbReference type="ARBA" id="ARBA00022679"/>
    </source>
</evidence>
<dbReference type="EMBL" id="ABEU02000006">
    <property type="protein sequence ID" value="PNR52532.1"/>
    <property type="molecule type" value="Genomic_DNA"/>
</dbReference>
<keyword evidence="9" id="KW-1185">Reference proteome</keyword>
<keyword evidence="6" id="KW-0333">Golgi apparatus</keyword>
<comment type="subcellular location">
    <subcellularLocation>
        <location evidence="6">Golgi apparatus</location>
        <location evidence="6">Golgi stack membrane</location>
        <topology evidence="6">Single-pass type II membrane protein</topology>
    </subcellularLocation>
</comment>
<evidence type="ECO:0000313" key="7">
    <source>
        <dbReference type="EMBL" id="PNR52532.1"/>
    </source>
</evidence>
<dbReference type="RefSeq" id="XP_073390615.1">
    <property type="nucleotide sequence ID" value="XM_073534514.1"/>
</dbReference>
<keyword evidence="6" id="KW-0472">Membrane</keyword>
<dbReference type="InterPro" id="IPR004938">
    <property type="entry name" value="XG_FTase"/>
</dbReference>
<dbReference type="EnsemblPlants" id="Pp3c6_13730V3.1">
    <property type="protein sequence ID" value="Pp3c6_13730V3.1"/>
    <property type="gene ID" value="Pp3c6_13730"/>
</dbReference>
<dbReference type="GeneID" id="112283262"/>
<comment type="function">
    <text evidence="6">May be involved in cell wall biosynthesis.</text>
</comment>
<accession>A0A2K1KFH5</accession>
<evidence type="ECO:0000256" key="6">
    <source>
        <dbReference type="RuleBase" id="RU367004"/>
    </source>
</evidence>
<dbReference type="OMA" id="ANPVWHA"/>
<dbReference type="GO" id="GO:0042546">
    <property type="term" value="P:cell wall biogenesis"/>
    <property type="evidence" value="ECO:0007669"/>
    <property type="project" value="InterPro"/>
</dbReference>
<keyword evidence="6" id="KW-0812">Transmembrane</keyword>
<proteinExistence type="inferred from homology"/>
<evidence type="ECO:0000256" key="4">
    <source>
        <dbReference type="ARBA" id="ARBA00023180"/>
    </source>
</evidence>
<gene>
    <name evidence="8" type="primary">LOC112283262</name>
    <name evidence="7" type="ORF">PHYPA_008906</name>
</gene>
<comment type="similarity">
    <text evidence="1 6">Belongs to the glycosyltransferase 37 family.</text>
</comment>
<dbReference type="Pfam" id="PF03254">
    <property type="entry name" value="XG_FTase"/>
    <property type="match status" value="1"/>
</dbReference>
<dbReference type="GO" id="GO:0008107">
    <property type="term" value="F:galactoside 2-alpha-L-fucosyltransferase activity"/>
    <property type="evidence" value="ECO:0007669"/>
    <property type="project" value="InterPro"/>
</dbReference>
<evidence type="ECO:0000256" key="1">
    <source>
        <dbReference type="ARBA" id="ARBA00010481"/>
    </source>
</evidence>
<reference evidence="7 9" key="2">
    <citation type="journal article" date="2018" name="Plant J.">
        <title>The Physcomitrella patens chromosome-scale assembly reveals moss genome structure and evolution.</title>
        <authorList>
            <person name="Lang D."/>
            <person name="Ullrich K.K."/>
            <person name="Murat F."/>
            <person name="Fuchs J."/>
            <person name="Jenkins J."/>
            <person name="Haas F.B."/>
            <person name="Piednoel M."/>
            <person name="Gundlach H."/>
            <person name="Van Bel M."/>
            <person name="Meyberg R."/>
            <person name="Vives C."/>
            <person name="Morata J."/>
            <person name="Symeonidi A."/>
            <person name="Hiss M."/>
            <person name="Muchero W."/>
            <person name="Kamisugi Y."/>
            <person name="Saleh O."/>
            <person name="Blanc G."/>
            <person name="Decker E.L."/>
            <person name="van Gessel N."/>
            <person name="Grimwood J."/>
            <person name="Hayes R.D."/>
            <person name="Graham S.W."/>
            <person name="Gunter L.E."/>
            <person name="McDaniel S.F."/>
            <person name="Hoernstein S.N.W."/>
            <person name="Larsson A."/>
            <person name="Li F.W."/>
            <person name="Perroud P.F."/>
            <person name="Phillips J."/>
            <person name="Ranjan P."/>
            <person name="Rokshar D.S."/>
            <person name="Rothfels C.J."/>
            <person name="Schneider L."/>
            <person name="Shu S."/>
            <person name="Stevenson D.W."/>
            <person name="Thummler F."/>
            <person name="Tillich M."/>
            <person name="Villarreal Aguilar J.C."/>
            <person name="Widiez T."/>
            <person name="Wong G.K."/>
            <person name="Wymore A."/>
            <person name="Zhang Y."/>
            <person name="Zimmer A.D."/>
            <person name="Quatrano R.S."/>
            <person name="Mayer K.F.X."/>
            <person name="Goodstein D."/>
            <person name="Casacuberta J.M."/>
            <person name="Vandepoele K."/>
            <person name="Reski R."/>
            <person name="Cuming A.C."/>
            <person name="Tuskan G.A."/>
            <person name="Maumus F."/>
            <person name="Salse J."/>
            <person name="Schmutz J."/>
            <person name="Rensing S.A."/>
        </authorList>
    </citation>
    <scope>NUCLEOTIDE SEQUENCE [LARGE SCALE GENOMIC DNA]</scope>
    <source>
        <strain evidence="8 9">cv. Gransden 2004</strain>
    </source>
</reference>
<dbReference type="GO" id="GO:0032580">
    <property type="term" value="C:Golgi cisterna membrane"/>
    <property type="evidence" value="ECO:0007669"/>
    <property type="project" value="UniProtKB-SubCell"/>
</dbReference>
<reference evidence="7 9" key="1">
    <citation type="journal article" date="2008" name="Science">
        <title>The Physcomitrella genome reveals evolutionary insights into the conquest of land by plants.</title>
        <authorList>
            <person name="Rensing S."/>
            <person name="Lang D."/>
            <person name="Zimmer A."/>
            <person name="Terry A."/>
            <person name="Salamov A."/>
            <person name="Shapiro H."/>
            <person name="Nishiyama T."/>
            <person name="Perroud P.-F."/>
            <person name="Lindquist E."/>
            <person name="Kamisugi Y."/>
            <person name="Tanahashi T."/>
            <person name="Sakakibara K."/>
            <person name="Fujita T."/>
            <person name="Oishi K."/>
            <person name="Shin-I T."/>
            <person name="Kuroki Y."/>
            <person name="Toyoda A."/>
            <person name="Suzuki Y."/>
            <person name="Hashimoto A."/>
            <person name="Yamaguchi K."/>
            <person name="Sugano A."/>
            <person name="Kohara Y."/>
            <person name="Fujiyama A."/>
            <person name="Anterola A."/>
            <person name="Aoki S."/>
            <person name="Ashton N."/>
            <person name="Barbazuk W.B."/>
            <person name="Barker E."/>
            <person name="Bennetzen J."/>
            <person name="Bezanilla M."/>
            <person name="Blankenship R."/>
            <person name="Cho S.H."/>
            <person name="Dutcher S."/>
            <person name="Estelle M."/>
            <person name="Fawcett J.A."/>
            <person name="Gundlach H."/>
            <person name="Hanada K."/>
            <person name="Heyl A."/>
            <person name="Hicks K.A."/>
            <person name="Hugh J."/>
            <person name="Lohr M."/>
            <person name="Mayer K."/>
            <person name="Melkozernov A."/>
            <person name="Murata T."/>
            <person name="Nelson D."/>
            <person name="Pils B."/>
            <person name="Prigge M."/>
            <person name="Reiss B."/>
            <person name="Renner T."/>
            <person name="Rombauts S."/>
            <person name="Rushton P."/>
            <person name="Sanderfoot A."/>
            <person name="Schween G."/>
            <person name="Shiu S.-H."/>
            <person name="Stueber K."/>
            <person name="Theodoulou F.L."/>
            <person name="Tu H."/>
            <person name="Van de Peer Y."/>
            <person name="Verrier P.J."/>
            <person name="Waters E."/>
            <person name="Wood A."/>
            <person name="Yang L."/>
            <person name="Cove D."/>
            <person name="Cuming A."/>
            <person name="Hasebe M."/>
            <person name="Lucas S."/>
            <person name="Mishler D.B."/>
            <person name="Reski R."/>
            <person name="Grigoriev I."/>
            <person name="Quatrano R.S."/>
            <person name="Boore J.L."/>
        </authorList>
    </citation>
    <scope>NUCLEOTIDE SEQUENCE [LARGE SCALE GENOMIC DNA]</scope>
    <source>
        <strain evidence="8 9">cv. Gransden 2004</strain>
    </source>
</reference>
<dbReference type="Gramene" id="Pp3c6_13730V3.1">
    <property type="protein sequence ID" value="Pp3c6_13730V3.1"/>
    <property type="gene ID" value="Pp3c6_13730"/>
</dbReference>
<dbReference type="AlphaFoldDB" id="A0A2K1KFH5"/>
<dbReference type="GO" id="GO:0071555">
    <property type="term" value="P:cell wall organization"/>
    <property type="evidence" value="ECO:0007669"/>
    <property type="project" value="UniProtKB-UniRule"/>
</dbReference>
<reference evidence="8" key="3">
    <citation type="submission" date="2020-12" db="UniProtKB">
        <authorList>
            <consortium name="EnsemblPlants"/>
        </authorList>
    </citation>
    <scope>IDENTIFICATION</scope>
</reference>
<dbReference type="Proteomes" id="UP000006727">
    <property type="component" value="Chromosome 6"/>
</dbReference>
<dbReference type="KEGG" id="ppp:112283262"/>
<dbReference type="EC" id="2.4.1.-" evidence="6"/>
<evidence type="ECO:0000313" key="8">
    <source>
        <dbReference type="EnsemblPlants" id="Pp3c6_13730V3.1"/>
    </source>
</evidence>
<keyword evidence="2 6" id="KW-0328">Glycosyltransferase</keyword>
<dbReference type="RefSeq" id="XP_073390616.1">
    <property type="nucleotide sequence ID" value="XM_073534515.1"/>
</dbReference>
<feature type="transmembrane region" description="Helical" evidence="6">
    <location>
        <begin position="20"/>
        <end position="41"/>
    </location>
</feature>
<dbReference type="OrthoDB" id="428346at2759"/>